<gene>
    <name evidence="1" type="ORF">A4A49_27186</name>
</gene>
<keyword evidence="2" id="KW-1185">Reference proteome</keyword>
<reference evidence="1" key="1">
    <citation type="submission" date="2016-11" db="EMBL/GenBank/DDBJ databases">
        <title>The genome of Nicotiana attenuata.</title>
        <authorList>
            <person name="Xu S."/>
            <person name="Brockmoeller T."/>
            <person name="Gaquerel E."/>
            <person name="Navarro A."/>
            <person name="Kuhl H."/>
            <person name="Gase K."/>
            <person name="Ling Z."/>
            <person name="Zhou W."/>
            <person name="Kreitzer C."/>
            <person name="Stanke M."/>
            <person name="Tang H."/>
            <person name="Lyons E."/>
            <person name="Pandey P."/>
            <person name="Pandey S.P."/>
            <person name="Timmermann B."/>
            <person name="Baldwin I.T."/>
        </authorList>
    </citation>
    <scope>NUCLEOTIDE SEQUENCE [LARGE SCALE GENOMIC DNA]</scope>
    <source>
        <strain evidence="1">UT</strain>
    </source>
</reference>
<evidence type="ECO:0000313" key="1">
    <source>
        <dbReference type="EMBL" id="OIT36561.1"/>
    </source>
</evidence>
<name>A0A314L4C1_NICAT</name>
<protein>
    <submittedName>
        <fullName evidence="1">Uncharacterized protein</fullName>
    </submittedName>
</protein>
<comment type="caution">
    <text evidence="1">The sequence shown here is derived from an EMBL/GenBank/DDBJ whole genome shotgun (WGS) entry which is preliminary data.</text>
</comment>
<dbReference type="AlphaFoldDB" id="A0A314L4C1"/>
<proteinExistence type="predicted"/>
<dbReference type="EMBL" id="MJEQ01000418">
    <property type="protein sequence ID" value="OIT36561.1"/>
    <property type="molecule type" value="Genomic_DNA"/>
</dbReference>
<dbReference type="Gramene" id="OIT36561">
    <property type="protein sequence ID" value="OIT36561"/>
    <property type="gene ID" value="A4A49_27186"/>
</dbReference>
<accession>A0A314L4C1</accession>
<dbReference type="Proteomes" id="UP000187609">
    <property type="component" value="Unassembled WGS sequence"/>
</dbReference>
<sequence>MDGISQVVNASLETTSTVNGTRVNVIVATGDKAGIKDAKLPTNLVKNQATAGIQVARLNAPADRAASRFGATDCATKGVNIKGDTGFHDKGDDCEVLQISRSSCEATGNAGGLKNVAKVWSVVSSSKRAATDHKKQACPLLVLCASAQAGPETTAAKNKNIDAGMPTS</sequence>
<organism evidence="1 2">
    <name type="scientific">Nicotiana attenuata</name>
    <name type="common">Coyote tobacco</name>
    <dbReference type="NCBI Taxonomy" id="49451"/>
    <lineage>
        <taxon>Eukaryota</taxon>
        <taxon>Viridiplantae</taxon>
        <taxon>Streptophyta</taxon>
        <taxon>Embryophyta</taxon>
        <taxon>Tracheophyta</taxon>
        <taxon>Spermatophyta</taxon>
        <taxon>Magnoliopsida</taxon>
        <taxon>eudicotyledons</taxon>
        <taxon>Gunneridae</taxon>
        <taxon>Pentapetalae</taxon>
        <taxon>asterids</taxon>
        <taxon>lamiids</taxon>
        <taxon>Solanales</taxon>
        <taxon>Solanaceae</taxon>
        <taxon>Nicotianoideae</taxon>
        <taxon>Nicotianeae</taxon>
        <taxon>Nicotiana</taxon>
    </lineage>
</organism>
<evidence type="ECO:0000313" key="2">
    <source>
        <dbReference type="Proteomes" id="UP000187609"/>
    </source>
</evidence>